<organism evidence="2 3">
    <name type="scientific">Chloroherpeton thalassium (strain ATCC 35110 / GB-78)</name>
    <dbReference type="NCBI Taxonomy" id="517418"/>
    <lineage>
        <taxon>Bacteria</taxon>
        <taxon>Pseudomonadati</taxon>
        <taxon>Chlorobiota</taxon>
        <taxon>Chlorobiia</taxon>
        <taxon>Chlorobiales</taxon>
        <taxon>Chloroherpetonaceae</taxon>
        <taxon>Chloroherpeton</taxon>
    </lineage>
</organism>
<dbReference type="AlphaFoldDB" id="B3QTM4"/>
<evidence type="ECO:0008006" key="4">
    <source>
        <dbReference type="Google" id="ProtNLM"/>
    </source>
</evidence>
<accession>B3QTM4</accession>
<evidence type="ECO:0000313" key="2">
    <source>
        <dbReference type="EMBL" id="ACF12770.1"/>
    </source>
</evidence>
<protein>
    <recommendedName>
        <fullName evidence="4">Alginate export domain-containing protein</fullName>
    </recommendedName>
</protein>
<dbReference type="HOGENOM" id="CLU_616491_0_0_10"/>
<gene>
    <name evidence="2" type="ordered locus">Ctha_0299</name>
</gene>
<dbReference type="KEGG" id="cts:Ctha_0299"/>
<evidence type="ECO:0000313" key="3">
    <source>
        <dbReference type="Proteomes" id="UP000001208"/>
    </source>
</evidence>
<dbReference type="eggNOG" id="COG4254">
    <property type="taxonomic scope" value="Bacteria"/>
</dbReference>
<proteinExistence type="predicted"/>
<dbReference type="Proteomes" id="UP000001208">
    <property type="component" value="Chromosome"/>
</dbReference>
<dbReference type="RefSeq" id="WP_012498854.1">
    <property type="nucleotide sequence ID" value="NC_011026.1"/>
</dbReference>
<keyword evidence="1" id="KW-0732">Signal</keyword>
<dbReference type="STRING" id="517418.Ctha_0299"/>
<keyword evidence="3" id="KW-1185">Reference proteome</keyword>
<feature type="chain" id="PRO_5002797655" description="Alginate export domain-containing protein" evidence="1">
    <location>
        <begin position="29"/>
        <end position="474"/>
    </location>
</feature>
<dbReference type="EMBL" id="CP001100">
    <property type="protein sequence ID" value="ACF12770.1"/>
    <property type="molecule type" value="Genomic_DNA"/>
</dbReference>
<feature type="signal peptide" evidence="1">
    <location>
        <begin position="1"/>
        <end position="28"/>
    </location>
</feature>
<sequence length="474" mass="53686">MVGKYLRRIGFYLLTAILFFSQSSQAQANDEETRGTDSYSLYQENPVMNAFTGGMGITVFDDEVYYNLYLAPELVLGKVGIGFDVNLRIGTDGKLRKEDWDDDVSSYLRLIRYVRYGNKFDSLYVRVGQLEATRLGHGSLMYMYRNNGSYDTRKIGLEFDMDFAKWGFESMVSDLTSFDLVGVRGYMRPLLESNLPIIDQLEVGASLVSDFRDNTNLVATTQSLRSAYSENGQIAFNPSLANRESSLMAWSVDLGLPLIRLPILEIEGYMDYAKIVDYGSGGLIGLSASLKNITSIATFSARLEHRVAGDQFQFSYFDALYEQDRFETIQNFGDSSVVRTRANELANYTSPGPGVYGDLGATILSSIRLWGSYQRLYNTKQSGQLHLSAGLKELIPQVLLKADYYKRDVGSETEVFTLDDRSLALVEFGYYPQPYMLLSIIYQWTYLPVRNGDEVIGYEPIRRIEPRVSLNFQF</sequence>
<dbReference type="OrthoDB" id="9765113at2"/>
<reference evidence="2 3" key="1">
    <citation type="submission" date="2008-06" db="EMBL/GenBank/DDBJ databases">
        <title>Complete sequence of Chloroherpeton thalassium ATCC 35110.</title>
        <authorList>
            <consortium name="US DOE Joint Genome Institute"/>
            <person name="Lucas S."/>
            <person name="Copeland A."/>
            <person name="Lapidus A."/>
            <person name="Glavina del Rio T."/>
            <person name="Dalin E."/>
            <person name="Tice H."/>
            <person name="Bruce D."/>
            <person name="Goodwin L."/>
            <person name="Pitluck S."/>
            <person name="Schmutz J."/>
            <person name="Larimer F."/>
            <person name="Land M."/>
            <person name="Hauser L."/>
            <person name="Kyrpides N."/>
            <person name="Mikhailova N."/>
            <person name="Liu Z."/>
            <person name="Li T."/>
            <person name="Zhao F."/>
            <person name="Overmann J."/>
            <person name="Bryant D.A."/>
            <person name="Richardson P."/>
        </authorList>
    </citation>
    <scope>NUCLEOTIDE SEQUENCE [LARGE SCALE GENOMIC DNA]</scope>
    <source>
        <strain evidence="3">ATCC 35110 / GB-78</strain>
    </source>
</reference>
<evidence type="ECO:0000256" key="1">
    <source>
        <dbReference type="SAM" id="SignalP"/>
    </source>
</evidence>
<name>B3QTM4_CHLT3</name>